<accession>A0AA96GGJ7</accession>
<evidence type="ECO:0000313" key="1">
    <source>
        <dbReference type="EMBL" id="WNM61401.1"/>
    </source>
</evidence>
<dbReference type="SUPFAM" id="SSF48452">
    <property type="entry name" value="TPR-like"/>
    <property type="match status" value="1"/>
</dbReference>
<name>A0AA96GGJ7_9BACT</name>
<proteinExistence type="predicted"/>
<dbReference type="Gene3D" id="1.25.40.10">
    <property type="entry name" value="Tetratricopeptide repeat domain"/>
    <property type="match status" value="1"/>
</dbReference>
<gene>
    <name evidence="1" type="ORF">PQG83_16815</name>
</gene>
<dbReference type="RefSeq" id="WP_312743497.1">
    <property type="nucleotide sequence ID" value="NZ_CP116968.1"/>
</dbReference>
<dbReference type="InterPro" id="IPR011990">
    <property type="entry name" value="TPR-like_helical_dom_sf"/>
</dbReference>
<protein>
    <submittedName>
        <fullName evidence="1">Tetratricopeptide repeat protein</fullName>
    </submittedName>
</protein>
<organism evidence="1 2">
    <name type="scientific">Candidatus Nitrospira neomarina</name>
    <dbReference type="NCBI Taxonomy" id="3020899"/>
    <lineage>
        <taxon>Bacteria</taxon>
        <taxon>Pseudomonadati</taxon>
        <taxon>Nitrospirota</taxon>
        <taxon>Nitrospiria</taxon>
        <taxon>Nitrospirales</taxon>
        <taxon>Nitrospiraceae</taxon>
        <taxon>Nitrospira</taxon>
    </lineage>
</organism>
<sequence>MMGGYINIFGEDGYSMDIDIFRQMVAKKPDGFLGRYGLGDKLLKEGEHLEEAVEHLRVAVTLDPIHVASHLALGRALAGLKRHEEAKTVLAAGIDAALSGRSSGGGDLVPEMRALIQELG</sequence>
<dbReference type="EMBL" id="CP116968">
    <property type="protein sequence ID" value="WNM61401.1"/>
    <property type="molecule type" value="Genomic_DNA"/>
</dbReference>
<dbReference type="KEGG" id="nneo:PQG83_16815"/>
<keyword evidence="2" id="KW-1185">Reference proteome</keyword>
<reference evidence="1 2" key="1">
    <citation type="submission" date="2023-01" db="EMBL/GenBank/DDBJ databases">
        <title>Cultivation and genomic characterization of new, ubiquitous marine nitrite-oxidizing bacteria from the Nitrospirales.</title>
        <authorList>
            <person name="Mueller A.J."/>
            <person name="Daebeler A."/>
            <person name="Herbold C.W."/>
            <person name="Kirkegaard R.H."/>
            <person name="Daims H."/>
        </authorList>
    </citation>
    <scope>NUCLEOTIDE SEQUENCE [LARGE SCALE GENOMIC DNA]</scope>
    <source>
        <strain evidence="1 2">DK</strain>
    </source>
</reference>
<dbReference type="Proteomes" id="UP001302494">
    <property type="component" value="Chromosome"/>
</dbReference>
<evidence type="ECO:0000313" key="2">
    <source>
        <dbReference type="Proteomes" id="UP001302494"/>
    </source>
</evidence>
<dbReference type="Pfam" id="PF14559">
    <property type="entry name" value="TPR_19"/>
    <property type="match status" value="1"/>
</dbReference>
<dbReference type="AlphaFoldDB" id="A0AA96GGJ7"/>